<name>A0AAN7NZ33_9COLE</name>
<reference evidence="3" key="1">
    <citation type="submission" date="2023-01" db="EMBL/GenBank/DDBJ databases">
        <title>Key to firefly adult light organ development and bioluminescence: homeobox transcription factors regulate luciferase expression and transportation to peroxisome.</title>
        <authorList>
            <person name="Fu X."/>
        </authorList>
    </citation>
    <scope>NUCLEOTIDE SEQUENCE [LARGE SCALE GENOMIC DNA]</scope>
</reference>
<gene>
    <name evidence="2" type="ORF">RN001_009056</name>
</gene>
<keyword evidence="3" id="KW-1185">Reference proteome</keyword>
<dbReference type="EMBL" id="JARPUR010000004">
    <property type="protein sequence ID" value="KAK4876550.1"/>
    <property type="molecule type" value="Genomic_DNA"/>
</dbReference>
<dbReference type="InterPro" id="IPR011335">
    <property type="entry name" value="Restrct_endonuc-II-like"/>
</dbReference>
<comment type="caution">
    <text evidence="2">The sequence shown here is derived from an EMBL/GenBank/DDBJ whole genome shotgun (WGS) entry which is preliminary data.</text>
</comment>
<protein>
    <recommendedName>
        <fullName evidence="1">YqaJ viral recombinase domain-containing protein</fullName>
    </recommendedName>
</protein>
<dbReference type="GO" id="GO:0006281">
    <property type="term" value="P:DNA repair"/>
    <property type="evidence" value="ECO:0007669"/>
    <property type="project" value="UniProtKB-ARBA"/>
</dbReference>
<dbReference type="CDD" id="cd22343">
    <property type="entry name" value="PDDEXK_lambda_exonuclease-like"/>
    <property type="match status" value="1"/>
</dbReference>
<sequence>MWREMRKNILTASNFDVVVKRRICTPCHNLLQRLLYNQNKNTKSILYGRNNEDRAIKKYEENTSNFVKKCGLFIDREYPFLGASPDGLIDEDGLIEVKCIPSIGSDKLLQVKKKDVCFEIINGLIR</sequence>
<dbReference type="Proteomes" id="UP001353858">
    <property type="component" value="Unassembled WGS sequence"/>
</dbReference>
<dbReference type="AlphaFoldDB" id="A0AAN7NZ33"/>
<accession>A0AAN7NZ33</accession>
<evidence type="ECO:0000259" key="1">
    <source>
        <dbReference type="Pfam" id="PF09588"/>
    </source>
</evidence>
<evidence type="ECO:0000313" key="2">
    <source>
        <dbReference type="EMBL" id="KAK4876550.1"/>
    </source>
</evidence>
<dbReference type="PANTHER" id="PTHR46609">
    <property type="entry name" value="EXONUCLEASE, PHAGE-TYPE/RECB, C-TERMINAL DOMAIN-CONTAINING PROTEIN"/>
    <property type="match status" value="1"/>
</dbReference>
<dbReference type="Gene3D" id="3.90.320.10">
    <property type="match status" value="1"/>
</dbReference>
<organism evidence="2 3">
    <name type="scientific">Aquatica leii</name>
    <dbReference type="NCBI Taxonomy" id="1421715"/>
    <lineage>
        <taxon>Eukaryota</taxon>
        <taxon>Metazoa</taxon>
        <taxon>Ecdysozoa</taxon>
        <taxon>Arthropoda</taxon>
        <taxon>Hexapoda</taxon>
        <taxon>Insecta</taxon>
        <taxon>Pterygota</taxon>
        <taxon>Neoptera</taxon>
        <taxon>Endopterygota</taxon>
        <taxon>Coleoptera</taxon>
        <taxon>Polyphaga</taxon>
        <taxon>Elateriformia</taxon>
        <taxon>Elateroidea</taxon>
        <taxon>Lampyridae</taxon>
        <taxon>Luciolinae</taxon>
        <taxon>Aquatica</taxon>
    </lineage>
</organism>
<feature type="domain" description="YqaJ viral recombinase" evidence="1">
    <location>
        <begin position="2"/>
        <end position="110"/>
    </location>
</feature>
<dbReference type="SUPFAM" id="SSF52980">
    <property type="entry name" value="Restriction endonuclease-like"/>
    <property type="match status" value="1"/>
</dbReference>
<dbReference type="Pfam" id="PF09588">
    <property type="entry name" value="YqaJ"/>
    <property type="match status" value="1"/>
</dbReference>
<dbReference type="PANTHER" id="PTHR46609:SF8">
    <property type="entry name" value="YQAJ VIRAL RECOMBINASE DOMAIN-CONTAINING PROTEIN"/>
    <property type="match status" value="1"/>
</dbReference>
<dbReference type="InterPro" id="IPR019080">
    <property type="entry name" value="YqaJ_viral_recombinase"/>
</dbReference>
<proteinExistence type="predicted"/>
<dbReference type="InterPro" id="IPR011604">
    <property type="entry name" value="PDDEXK-like_dom_sf"/>
</dbReference>
<evidence type="ECO:0000313" key="3">
    <source>
        <dbReference type="Proteomes" id="UP001353858"/>
    </source>
</evidence>
<dbReference type="InterPro" id="IPR051703">
    <property type="entry name" value="NF-kappa-B_Signaling_Reg"/>
</dbReference>